<keyword evidence="6" id="KW-1185">Reference proteome</keyword>
<dbReference type="InterPro" id="IPR056302">
    <property type="entry name" value="CHD1-2/Hrp3_HTH"/>
</dbReference>
<feature type="region of interest" description="Disordered" evidence="3">
    <location>
        <begin position="370"/>
        <end position="410"/>
    </location>
</feature>
<sequence>MTGAAQVMTSVELEVEATSGKDVGEITNETLESVHAGACAAPSGLGADLERRKRGIELLSELLRRRAREKLSCVREDQRIWRDDLKKRSRQRQRLAKKERIAQQQLKLGNPPGGHGVELGTKNRPCNRKVGWSVQEEIPEETGKEWRKYEQDKCRKVLLTFGAGEWNRIQGCLLEEHKQLVHGVNDIRNLTYTFLVALRENQEKQQEAKAPKKEGGGGGRQPVQSKEDAFLAGKIAEFESEGAKRILDLTNEWPKIDKLGLSWLRKLRLLDLIRDAALMGRDEERRQEFDDAMATISESSPPVDWWSIAADKALLLGVYKHGYGSFDKIREDPEYASAFTPDERNIEENLRKKEQFRHKPGCNCVSCAHTRNKKRKAEAEGGNAGGPPGEGEEGNGAENGDGAEDDARVGWPSVDTLTKRLKRMVEVFARQLRKMENKSAQKTHNDRRSSEWTKKDRFTLAQCGMRWGLVHDEGPAQPDWAAMRDLSGLTKKSEEQIEACFLGLVEEAEHILQNAKRKGGGGEGGGEGDGEDGGGKREDAILTPITAARLFDRIELMDLLKQMAADATWDWQINRSLQGLPSWWDQLEHDRMLVNGVLKHGAGKWEDIWLELKEEGAPLAEEGESHGENFQEDKVPTILQKRLKQVTGTYQRRKAEMDKRVLVGELTTREVVKEEEGRRRQQVSGLGRGGVKRKGGSGGARRPKRRKGPAGGDGLVEAAADALRDLEGEDGP</sequence>
<dbReference type="PANTHER" id="PTHR45623:SF48">
    <property type="entry name" value="SNF2 FAMILY DNA-DEPENDENT ATPASE"/>
    <property type="match status" value="1"/>
</dbReference>
<evidence type="ECO:0000313" key="5">
    <source>
        <dbReference type="EMBL" id="WZN61942.1"/>
    </source>
</evidence>
<dbReference type="GO" id="GO:0003677">
    <property type="term" value="F:DNA binding"/>
    <property type="evidence" value="ECO:0007669"/>
    <property type="project" value="UniProtKB-KW"/>
</dbReference>
<dbReference type="PANTHER" id="PTHR45623">
    <property type="entry name" value="CHROMODOMAIN-HELICASE-DNA-BINDING PROTEIN 3-RELATED-RELATED"/>
    <property type="match status" value="1"/>
</dbReference>
<dbReference type="AlphaFoldDB" id="A0AAX4P6G6"/>
<name>A0AAX4P6G6_9CHLO</name>
<gene>
    <name evidence="5" type="ORF">HKI87_05g34780</name>
</gene>
<evidence type="ECO:0000259" key="4">
    <source>
        <dbReference type="Pfam" id="PF23588"/>
    </source>
</evidence>
<proteinExistence type="predicted"/>
<protein>
    <submittedName>
        <fullName evidence="5">Chromodomain-helicase-DNA-binding protein</fullName>
    </submittedName>
</protein>
<evidence type="ECO:0000256" key="1">
    <source>
        <dbReference type="ARBA" id="ARBA00023125"/>
    </source>
</evidence>
<feature type="compositionally biased region" description="Basic and acidic residues" evidence="3">
    <location>
        <begin position="203"/>
        <end position="215"/>
    </location>
</feature>
<evidence type="ECO:0000313" key="6">
    <source>
        <dbReference type="Proteomes" id="UP001472866"/>
    </source>
</evidence>
<reference evidence="5 6" key="1">
    <citation type="submission" date="2024-03" db="EMBL/GenBank/DDBJ databases">
        <title>Complete genome sequence of the green alga Chloropicon roscoffensis RCC1871.</title>
        <authorList>
            <person name="Lemieux C."/>
            <person name="Pombert J.-F."/>
            <person name="Otis C."/>
            <person name="Turmel M."/>
        </authorList>
    </citation>
    <scope>NUCLEOTIDE SEQUENCE [LARGE SCALE GENOMIC DNA]</scope>
    <source>
        <strain evidence="5 6">RCC1871</strain>
    </source>
</reference>
<keyword evidence="2" id="KW-0539">Nucleus</keyword>
<dbReference type="EMBL" id="CP151505">
    <property type="protein sequence ID" value="WZN61942.1"/>
    <property type="molecule type" value="Genomic_DNA"/>
</dbReference>
<feature type="region of interest" description="Disordered" evidence="3">
    <location>
        <begin position="673"/>
        <end position="717"/>
    </location>
</feature>
<dbReference type="Proteomes" id="UP001472866">
    <property type="component" value="Chromosome 05"/>
</dbReference>
<feature type="compositionally biased region" description="Basic residues" evidence="3">
    <location>
        <begin position="690"/>
        <end position="708"/>
    </location>
</feature>
<feature type="region of interest" description="Disordered" evidence="3">
    <location>
        <begin position="203"/>
        <end position="224"/>
    </location>
</feature>
<accession>A0AAX4P6G6</accession>
<feature type="region of interest" description="Disordered" evidence="3">
    <location>
        <begin position="515"/>
        <end position="538"/>
    </location>
</feature>
<dbReference type="Pfam" id="PF23588">
    <property type="entry name" value="HTH_CHD1_Hrp3"/>
    <property type="match status" value="1"/>
</dbReference>
<dbReference type="Gene3D" id="1.10.10.60">
    <property type="entry name" value="Homeodomain-like"/>
    <property type="match status" value="2"/>
</dbReference>
<keyword evidence="1" id="KW-0238">DNA-binding</keyword>
<evidence type="ECO:0000256" key="2">
    <source>
        <dbReference type="ARBA" id="ARBA00023242"/>
    </source>
</evidence>
<feature type="domain" description="ATP-dependent helicase CHD1-2/hrp3 HTH" evidence="4">
    <location>
        <begin position="306"/>
        <end position="335"/>
    </location>
</feature>
<evidence type="ECO:0000256" key="3">
    <source>
        <dbReference type="SAM" id="MobiDB-lite"/>
    </source>
</evidence>
<organism evidence="5 6">
    <name type="scientific">Chloropicon roscoffensis</name>
    <dbReference type="NCBI Taxonomy" id="1461544"/>
    <lineage>
        <taxon>Eukaryota</taxon>
        <taxon>Viridiplantae</taxon>
        <taxon>Chlorophyta</taxon>
        <taxon>Chloropicophyceae</taxon>
        <taxon>Chloropicales</taxon>
        <taxon>Chloropicaceae</taxon>
        <taxon>Chloropicon</taxon>
    </lineage>
</organism>